<organism evidence="2 3">
    <name type="scientific">Zizania palustris</name>
    <name type="common">Northern wild rice</name>
    <dbReference type="NCBI Taxonomy" id="103762"/>
    <lineage>
        <taxon>Eukaryota</taxon>
        <taxon>Viridiplantae</taxon>
        <taxon>Streptophyta</taxon>
        <taxon>Embryophyta</taxon>
        <taxon>Tracheophyta</taxon>
        <taxon>Spermatophyta</taxon>
        <taxon>Magnoliopsida</taxon>
        <taxon>Liliopsida</taxon>
        <taxon>Poales</taxon>
        <taxon>Poaceae</taxon>
        <taxon>BOP clade</taxon>
        <taxon>Oryzoideae</taxon>
        <taxon>Oryzeae</taxon>
        <taxon>Zizaniinae</taxon>
        <taxon>Zizania</taxon>
    </lineage>
</organism>
<reference evidence="2" key="2">
    <citation type="submission" date="2021-02" db="EMBL/GenBank/DDBJ databases">
        <authorList>
            <person name="Kimball J.A."/>
            <person name="Haas M.W."/>
            <person name="Macchietto M."/>
            <person name="Kono T."/>
            <person name="Duquette J."/>
            <person name="Shao M."/>
        </authorList>
    </citation>
    <scope>NUCLEOTIDE SEQUENCE</scope>
    <source>
        <tissue evidence="2">Fresh leaf tissue</tissue>
    </source>
</reference>
<feature type="region of interest" description="Disordered" evidence="1">
    <location>
        <begin position="1"/>
        <end position="81"/>
    </location>
</feature>
<feature type="region of interest" description="Disordered" evidence="1">
    <location>
        <begin position="140"/>
        <end position="181"/>
    </location>
</feature>
<name>A0A8J5VN87_ZIZPA</name>
<feature type="compositionally biased region" description="Basic and acidic residues" evidence="1">
    <location>
        <begin position="9"/>
        <end position="59"/>
    </location>
</feature>
<dbReference type="Proteomes" id="UP000729402">
    <property type="component" value="Unassembled WGS sequence"/>
</dbReference>
<evidence type="ECO:0000256" key="1">
    <source>
        <dbReference type="SAM" id="MobiDB-lite"/>
    </source>
</evidence>
<keyword evidence="3" id="KW-1185">Reference proteome</keyword>
<comment type="caution">
    <text evidence="2">The sequence shown here is derived from an EMBL/GenBank/DDBJ whole genome shotgun (WGS) entry which is preliminary data.</text>
</comment>
<proteinExistence type="predicted"/>
<feature type="compositionally biased region" description="Basic residues" evidence="1">
    <location>
        <begin position="162"/>
        <end position="176"/>
    </location>
</feature>
<gene>
    <name evidence="2" type="ORF">GUJ93_ZPchr0004g40352</name>
</gene>
<evidence type="ECO:0000313" key="2">
    <source>
        <dbReference type="EMBL" id="KAG8064756.1"/>
    </source>
</evidence>
<evidence type="ECO:0000313" key="3">
    <source>
        <dbReference type="Proteomes" id="UP000729402"/>
    </source>
</evidence>
<feature type="compositionally biased region" description="Basic and acidic residues" evidence="1">
    <location>
        <begin position="140"/>
        <end position="157"/>
    </location>
</feature>
<accession>A0A8J5VN87</accession>
<reference evidence="2" key="1">
    <citation type="journal article" date="2021" name="bioRxiv">
        <title>Whole Genome Assembly and Annotation of Northern Wild Rice, Zizania palustris L., Supports a Whole Genome Duplication in the Zizania Genus.</title>
        <authorList>
            <person name="Haas M."/>
            <person name="Kono T."/>
            <person name="Macchietto M."/>
            <person name="Millas R."/>
            <person name="McGilp L."/>
            <person name="Shao M."/>
            <person name="Duquette J."/>
            <person name="Hirsch C.N."/>
            <person name="Kimball J."/>
        </authorList>
    </citation>
    <scope>NUCLEOTIDE SEQUENCE</scope>
    <source>
        <tissue evidence="2">Fresh leaf tissue</tissue>
    </source>
</reference>
<dbReference type="AlphaFoldDB" id="A0A8J5VN87"/>
<dbReference type="EMBL" id="JAAALK010000285">
    <property type="protein sequence ID" value="KAG8064756.1"/>
    <property type="molecule type" value="Genomic_DNA"/>
</dbReference>
<protein>
    <submittedName>
        <fullName evidence="2">Uncharacterized protein</fullName>
    </submittedName>
</protein>
<sequence length="211" mass="23263">MILVRIPKWPKDSKVFMGHQKDNDTYMEDKELGQEKDGSSNSGQDKRSDDPKSGTKPQDDLEFEGESNGMSEDDALSKIPSCYFNPGSEKGCVDPNHMQGLVSEFGNTEGGDKVSRGDEIVLFEAGNVGVLSLPHMSRCDGKEKHMEERQGEEHAVETKVVGKGKKKSARMMKKKPPPVAIRQSARIKHDGIPITVKAHKRADQKNDVSGV</sequence>